<protein>
    <recommendedName>
        <fullName evidence="6">Pseudouridine-5'-phosphate glycosidase</fullName>
        <shortName evidence="6">PsiMP glycosidase</shortName>
        <ecNumber evidence="6">4.2.1.70</ecNumber>
    </recommendedName>
</protein>
<feature type="binding site" evidence="6">
    <location>
        <begin position="139"/>
        <end position="141"/>
    </location>
    <ligand>
        <name>substrate</name>
    </ligand>
</feature>
<sequence length="308" mass="32963">MNNSHFIISPEILRALELALPIVALESTVITHGLPIPQNIKLAQDMEAKIHEQGAVPATIALLDGKIRIGISQGELDKLAKAKDPVKVSRRDFARAIVKKLDGGTTVAGTMLAAQQAGIRVFATGGIGGVHREGHLDISTDLQALADTPMIVVCAGAKSILDLPATLEYLETMAVPVVGYQTDEFPAFFSRTSGLNVSVRLDTPEEIVSFAKAHWDLGLKSAILVTNPIPEAYSLPNEEIDPIIAKASEDAQSRDIHGQALTPFLLQRINELSKGRSLRSNLILLENNAVLAAKIAKVVVSGQGRKNV</sequence>
<dbReference type="Gene3D" id="3.40.1790.10">
    <property type="entry name" value="Indigoidine synthase domain"/>
    <property type="match status" value="1"/>
</dbReference>
<feature type="active site" description="Nucleophile" evidence="6">
    <location>
        <position position="158"/>
    </location>
</feature>
<comment type="caution">
    <text evidence="7">The sequence shown here is derived from an EMBL/GenBank/DDBJ whole genome shotgun (WGS) entry which is preliminary data.</text>
</comment>
<dbReference type="InterPro" id="IPR022830">
    <property type="entry name" value="Indigdn_synthA-like"/>
</dbReference>
<evidence type="ECO:0000256" key="3">
    <source>
        <dbReference type="ARBA" id="ARBA00023211"/>
    </source>
</evidence>
<reference evidence="7 8" key="1">
    <citation type="submission" date="2020-08" db="EMBL/GenBank/DDBJ databases">
        <title>Bridging the membrane lipid divide: bacteria of the FCB group superphylum have the potential to synthesize archaeal ether lipids.</title>
        <authorList>
            <person name="Villanueva L."/>
            <person name="Von Meijenfeldt F.A.B."/>
            <person name="Westbye A.B."/>
            <person name="Yadav S."/>
            <person name="Hopmans E.C."/>
            <person name="Dutilh B.E."/>
            <person name="Sinninghe Damste J.S."/>
        </authorList>
    </citation>
    <scope>NUCLEOTIDE SEQUENCE [LARGE SCALE GENOMIC DNA]</scope>
    <source>
        <strain evidence="7">NIOZ-UU36</strain>
    </source>
</reference>
<feature type="binding site" evidence="6">
    <location>
        <position position="87"/>
    </location>
    <ligand>
        <name>substrate</name>
    </ligand>
</feature>
<dbReference type="GO" id="GO:0005737">
    <property type="term" value="C:cytoplasm"/>
    <property type="evidence" value="ECO:0007669"/>
    <property type="project" value="TreeGrafter"/>
</dbReference>
<dbReference type="Pfam" id="PF04227">
    <property type="entry name" value="Indigoidine_A"/>
    <property type="match status" value="1"/>
</dbReference>
<comment type="function">
    <text evidence="6">Catalyzes the reversible cleavage of pseudouridine 5'-phosphate (PsiMP) to ribose 5-phosphate and uracil. Functions biologically in the cleavage direction, as part of a pseudouridine degradation pathway.</text>
</comment>
<evidence type="ECO:0000313" key="8">
    <source>
        <dbReference type="Proteomes" id="UP000614469"/>
    </source>
</evidence>
<dbReference type="InterPro" id="IPR007342">
    <property type="entry name" value="PsuG"/>
</dbReference>
<dbReference type="GO" id="GO:0016798">
    <property type="term" value="F:hydrolase activity, acting on glycosyl bonds"/>
    <property type="evidence" value="ECO:0007669"/>
    <property type="project" value="UniProtKB-KW"/>
</dbReference>
<comment type="subunit">
    <text evidence="6">Homotrimer.</text>
</comment>
<organism evidence="7 8">
    <name type="scientific">Candidatus Desulfolinea nitratireducens</name>
    <dbReference type="NCBI Taxonomy" id="2841698"/>
    <lineage>
        <taxon>Bacteria</taxon>
        <taxon>Bacillati</taxon>
        <taxon>Chloroflexota</taxon>
        <taxon>Anaerolineae</taxon>
        <taxon>Anaerolineales</taxon>
        <taxon>Anaerolineales incertae sedis</taxon>
        <taxon>Candidatus Desulfolinea</taxon>
    </lineage>
</organism>
<gene>
    <name evidence="6" type="primary">psuG</name>
    <name evidence="7" type="ORF">H8E29_14065</name>
</gene>
<name>A0A8J6TFG4_9CHLR</name>
<dbReference type="PANTHER" id="PTHR42909:SF1">
    <property type="entry name" value="CARBOHYDRATE KINASE PFKB DOMAIN-CONTAINING PROTEIN"/>
    <property type="match status" value="1"/>
</dbReference>
<proteinExistence type="inferred from homology"/>
<comment type="cofactor">
    <cofactor evidence="6">
        <name>Mn(2+)</name>
        <dbReference type="ChEBI" id="CHEBI:29035"/>
    </cofactor>
    <text evidence="6">Binds 1 Mn(2+) ion per subunit.</text>
</comment>
<dbReference type="GO" id="GO:0046872">
    <property type="term" value="F:metal ion binding"/>
    <property type="evidence" value="ECO:0007669"/>
    <property type="project" value="UniProtKB-KW"/>
</dbReference>
<feature type="binding site" evidence="6">
    <location>
        <position position="107"/>
    </location>
    <ligand>
        <name>substrate</name>
    </ligand>
</feature>
<dbReference type="EMBL" id="JACNJN010000157">
    <property type="protein sequence ID" value="MBC8336386.1"/>
    <property type="molecule type" value="Genomic_DNA"/>
</dbReference>
<evidence type="ECO:0000313" key="7">
    <source>
        <dbReference type="EMBL" id="MBC8336386.1"/>
    </source>
</evidence>
<dbReference type="GO" id="GO:0004730">
    <property type="term" value="F:pseudouridylate synthase activity"/>
    <property type="evidence" value="ECO:0007669"/>
    <property type="project" value="UniProtKB-UniRule"/>
</dbReference>
<keyword evidence="4 6" id="KW-0456">Lyase</keyword>
<dbReference type="AlphaFoldDB" id="A0A8J6TFG4"/>
<evidence type="ECO:0000256" key="6">
    <source>
        <dbReference type="HAMAP-Rule" id="MF_01876"/>
    </source>
</evidence>
<dbReference type="HAMAP" id="MF_01876">
    <property type="entry name" value="PsiMP_glycosidase"/>
    <property type="match status" value="1"/>
</dbReference>
<evidence type="ECO:0000256" key="2">
    <source>
        <dbReference type="ARBA" id="ARBA00022801"/>
    </source>
</evidence>
<dbReference type="SUPFAM" id="SSF110581">
    <property type="entry name" value="Indigoidine synthase A-like"/>
    <property type="match status" value="1"/>
</dbReference>
<evidence type="ECO:0000256" key="4">
    <source>
        <dbReference type="ARBA" id="ARBA00023239"/>
    </source>
</evidence>
<evidence type="ECO:0000256" key="5">
    <source>
        <dbReference type="ARBA" id="ARBA00023295"/>
    </source>
</evidence>
<dbReference type="GO" id="GO:0046113">
    <property type="term" value="P:nucleobase catabolic process"/>
    <property type="evidence" value="ECO:0007669"/>
    <property type="project" value="UniProtKB-UniRule"/>
</dbReference>
<dbReference type="Proteomes" id="UP000614469">
    <property type="component" value="Unassembled WGS sequence"/>
</dbReference>
<keyword evidence="1 6" id="KW-0479">Metal-binding</keyword>
<keyword evidence="3 6" id="KW-0464">Manganese</keyword>
<comment type="similarity">
    <text evidence="6">Belongs to the pseudouridine-5'-phosphate glycosidase family.</text>
</comment>
<comment type="catalytic activity">
    <reaction evidence="6">
        <text>D-ribose 5-phosphate + uracil = psi-UMP + H2O</text>
        <dbReference type="Rhea" id="RHEA:18337"/>
        <dbReference type="ChEBI" id="CHEBI:15377"/>
        <dbReference type="ChEBI" id="CHEBI:17568"/>
        <dbReference type="ChEBI" id="CHEBI:58380"/>
        <dbReference type="ChEBI" id="CHEBI:78346"/>
        <dbReference type="EC" id="4.2.1.70"/>
    </reaction>
</comment>
<evidence type="ECO:0000256" key="1">
    <source>
        <dbReference type="ARBA" id="ARBA00022723"/>
    </source>
</evidence>
<keyword evidence="5 6" id="KW-0326">Glycosidase</keyword>
<feature type="active site" description="Proton donor" evidence="6">
    <location>
        <position position="26"/>
    </location>
</feature>
<dbReference type="EC" id="4.2.1.70" evidence="6"/>
<accession>A0A8J6TFG4</accession>
<dbReference type="PANTHER" id="PTHR42909">
    <property type="entry name" value="ZGC:136858"/>
    <property type="match status" value="1"/>
</dbReference>
<feature type="binding site" evidence="6">
    <location>
        <position position="137"/>
    </location>
    <ligand>
        <name>Mn(2+)</name>
        <dbReference type="ChEBI" id="CHEBI:29035"/>
    </ligand>
</feature>
<keyword evidence="2 6" id="KW-0378">Hydrolase</keyword>